<keyword evidence="2" id="KW-0902">Two-component regulatory system</keyword>
<dbReference type="EMBL" id="JAMQCR010000001">
    <property type="protein sequence ID" value="MCM2532934.1"/>
    <property type="molecule type" value="Genomic_DNA"/>
</dbReference>
<dbReference type="InterPro" id="IPR011006">
    <property type="entry name" value="CheY-like_superfamily"/>
</dbReference>
<name>A0ABT0W9D9_9BACI</name>
<evidence type="ECO:0000259" key="4">
    <source>
        <dbReference type="PROSITE" id="PS50110"/>
    </source>
</evidence>
<dbReference type="Proteomes" id="UP001523262">
    <property type="component" value="Unassembled WGS sequence"/>
</dbReference>
<dbReference type="SUPFAM" id="SSF52172">
    <property type="entry name" value="CheY-like"/>
    <property type="match status" value="1"/>
</dbReference>
<keyword evidence="6" id="KW-1185">Reference proteome</keyword>
<comment type="caution">
    <text evidence="5">The sequence shown here is derived from an EMBL/GenBank/DDBJ whole genome shotgun (WGS) entry which is preliminary data.</text>
</comment>
<organism evidence="5 6">
    <name type="scientific">Neobacillus pocheonensis</name>
    <dbReference type="NCBI Taxonomy" id="363869"/>
    <lineage>
        <taxon>Bacteria</taxon>
        <taxon>Bacillati</taxon>
        <taxon>Bacillota</taxon>
        <taxon>Bacilli</taxon>
        <taxon>Bacillales</taxon>
        <taxon>Bacillaceae</taxon>
        <taxon>Neobacillus</taxon>
    </lineage>
</organism>
<keyword evidence="1 3" id="KW-0597">Phosphoprotein</keyword>
<dbReference type="PANTHER" id="PTHR45339">
    <property type="entry name" value="HYBRID SIGNAL TRANSDUCTION HISTIDINE KINASE J"/>
    <property type="match status" value="1"/>
</dbReference>
<dbReference type="Pfam" id="PF00072">
    <property type="entry name" value="Response_reg"/>
    <property type="match status" value="1"/>
</dbReference>
<accession>A0ABT0W9D9</accession>
<sequence length="100" mass="11454">MEIIVAENGREGIEVLKDNPDTDLILMDIMMPEMDGFEAMRQIRQLTEFKTLPIIALTAKAMKRSREECLEAGATDYISKPINLDQLFSLMQVWLYSKEG</sequence>
<dbReference type="PROSITE" id="PS50110">
    <property type="entry name" value="RESPONSE_REGULATORY"/>
    <property type="match status" value="1"/>
</dbReference>
<evidence type="ECO:0000256" key="1">
    <source>
        <dbReference type="ARBA" id="ARBA00022553"/>
    </source>
</evidence>
<reference evidence="5 6" key="1">
    <citation type="submission" date="2022-06" db="EMBL/GenBank/DDBJ databases">
        <authorList>
            <person name="Jeon C.O."/>
        </authorList>
    </citation>
    <scope>NUCLEOTIDE SEQUENCE [LARGE SCALE GENOMIC DNA]</scope>
    <source>
        <strain evidence="5 6">KCTC 13943</strain>
    </source>
</reference>
<dbReference type="Gene3D" id="3.40.50.2300">
    <property type="match status" value="1"/>
</dbReference>
<dbReference type="CDD" id="cd17546">
    <property type="entry name" value="REC_hyHK_CKI1_RcsC-like"/>
    <property type="match status" value="1"/>
</dbReference>
<evidence type="ECO:0000313" key="6">
    <source>
        <dbReference type="Proteomes" id="UP001523262"/>
    </source>
</evidence>
<dbReference type="InterPro" id="IPR001789">
    <property type="entry name" value="Sig_transdc_resp-reg_receiver"/>
</dbReference>
<evidence type="ECO:0000256" key="2">
    <source>
        <dbReference type="ARBA" id="ARBA00023012"/>
    </source>
</evidence>
<gene>
    <name evidence="5" type="ORF">NDK43_11710</name>
</gene>
<feature type="modified residue" description="4-aspartylphosphate" evidence="3">
    <location>
        <position position="28"/>
    </location>
</feature>
<protein>
    <submittedName>
        <fullName evidence="5">Response regulator</fullName>
    </submittedName>
</protein>
<proteinExistence type="predicted"/>
<feature type="domain" description="Response regulatory" evidence="4">
    <location>
        <begin position="1"/>
        <end position="95"/>
    </location>
</feature>
<dbReference type="PANTHER" id="PTHR45339:SF1">
    <property type="entry name" value="HYBRID SIGNAL TRANSDUCTION HISTIDINE KINASE J"/>
    <property type="match status" value="1"/>
</dbReference>
<evidence type="ECO:0000313" key="5">
    <source>
        <dbReference type="EMBL" id="MCM2532934.1"/>
    </source>
</evidence>
<evidence type="ECO:0000256" key="3">
    <source>
        <dbReference type="PROSITE-ProRule" id="PRU00169"/>
    </source>
</evidence>
<dbReference type="SMART" id="SM00448">
    <property type="entry name" value="REC"/>
    <property type="match status" value="1"/>
</dbReference>